<name>A0ABY4P7A2_9LACO</name>
<keyword evidence="2" id="KW-0238">DNA-binding</keyword>
<reference evidence="5" key="1">
    <citation type="journal article" date="2022" name="Int. J. Syst. Evol. Microbiol.">
        <title>Apilactobacillus apisilvae sp. nov., Nicolia spurrieriana gen. nov. sp. nov., Bombilactobacillus folatiphilus sp. nov. and Bombilactobacillus thymidiniphilus sp. nov., four new lactic acid bacterial isolates from stingless bees Tetragonula carbonaria and Austroplebeia australis.</title>
        <authorList>
            <person name="Oliphant S.A."/>
            <person name="Watson-Haigh N.S."/>
            <person name="Sumby K.M."/>
            <person name="Gardner J."/>
            <person name="Groom S."/>
            <person name="Jiranek V."/>
        </authorList>
    </citation>
    <scope>NUCLEOTIDE SEQUENCE</scope>
    <source>
        <strain evidence="5">SG4_D2</strain>
    </source>
</reference>
<dbReference type="EMBL" id="CP093366">
    <property type="protein sequence ID" value="UQS81518.1"/>
    <property type="molecule type" value="Genomic_DNA"/>
</dbReference>
<dbReference type="PANTHER" id="PTHR43132:SF6">
    <property type="entry name" value="HTH-TYPE TRANSCRIPTIONAL REPRESSOR CZRA"/>
    <property type="match status" value="1"/>
</dbReference>
<evidence type="ECO:0000259" key="4">
    <source>
        <dbReference type="PROSITE" id="PS50987"/>
    </source>
</evidence>
<evidence type="ECO:0000313" key="5">
    <source>
        <dbReference type="EMBL" id="UQS81518.1"/>
    </source>
</evidence>
<evidence type="ECO:0000313" key="6">
    <source>
        <dbReference type="Proteomes" id="UP000831495"/>
    </source>
</evidence>
<dbReference type="InterPro" id="IPR051011">
    <property type="entry name" value="Metal_resp_trans_reg"/>
</dbReference>
<dbReference type="InterPro" id="IPR036390">
    <property type="entry name" value="WH_DNA-bd_sf"/>
</dbReference>
<dbReference type="Gene3D" id="1.10.10.10">
    <property type="entry name" value="Winged helix-like DNA-binding domain superfamily/Winged helix DNA-binding domain"/>
    <property type="match status" value="1"/>
</dbReference>
<protein>
    <submittedName>
        <fullName evidence="5">Metalloregulator ArsR/SmtB family transcription factor</fullName>
    </submittedName>
</protein>
<dbReference type="RefSeq" id="WP_249513789.1">
    <property type="nucleotide sequence ID" value="NZ_CP093366.1"/>
</dbReference>
<dbReference type="InterPro" id="IPR036388">
    <property type="entry name" value="WH-like_DNA-bd_sf"/>
</dbReference>
<keyword evidence="6" id="KW-1185">Reference proteome</keyword>
<dbReference type="NCBIfam" id="NF033788">
    <property type="entry name" value="HTH_metalloreg"/>
    <property type="match status" value="1"/>
</dbReference>
<dbReference type="PRINTS" id="PR00778">
    <property type="entry name" value="HTHARSR"/>
</dbReference>
<dbReference type="Proteomes" id="UP000831495">
    <property type="component" value="Chromosome"/>
</dbReference>
<evidence type="ECO:0000256" key="3">
    <source>
        <dbReference type="ARBA" id="ARBA00023163"/>
    </source>
</evidence>
<gene>
    <name evidence="5" type="ORF">MOO45_04650</name>
</gene>
<feature type="domain" description="HTH arsR-type" evidence="4">
    <location>
        <begin position="6"/>
        <end position="102"/>
    </location>
</feature>
<dbReference type="InterPro" id="IPR011991">
    <property type="entry name" value="ArsR-like_HTH"/>
</dbReference>
<sequence length="113" mass="13074">MQKKFSNTDFLTEIATIYKILGNVTRLKILYFLMTQANPVNVSTIVQNIHSEQPIVSKQLGILYHYQLVDRQRQGVQILYQVSDPHIVELLADMFNHVQHEIKGQAHPFNAKN</sequence>
<dbReference type="SUPFAM" id="SSF46785">
    <property type="entry name" value="Winged helix' DNA-binding domain"/>
    <property type="match status" value="1"/>
</dbReference>
<evidence type="ECO:0000256" key="2">
    <source>
        <dbReference type="ARBA" id="ARBA00023125"/>
    </source>
</evidence>
<organism evidence="5 6">
    <name type="scientific">Bombilactobacillus folatiphilus</name>
    <dbReference type="NCBI Taxonomy" id="2923362"/>
    <lineage>
        <taxon>Bacteria</taxon>
        <taxon>Bacillati</taxon>
        <taxon>Bacillota</taxon>
        <taxon>Bacilli</taxon>
        <taxon>Lactobacillales</taxon>
        <taxon>Lactobacillaceae</taxon>
        <taxon>Bombilactobacillus</taxon>
    </lineage>
</organism>
<dbReference type="SMART" id="SM00418">
    <property type="entry name" value="HTH_ARSR"/>
    <property type="match status" value="1"/>
</dbReference>
<proteinExistence type="predicted"/>
<dbReference type="InterPro" id="IPR001845">
    <property type="entry name" value="HTH_ArsR_DNA-bd_dom"/>
</dbReference>
<dbReference type="PROSITE" id="PS50987">
    <property type="entry name" value="HTH_ARSR_2"/>
    <property type="match status" value="1"/>
</dbReference>
<accession>A0ABY4P7A2</accession>
<dbReference type="CDD" id="cd00090">
    <property type="entry name" value="HTH_ARSR"/>
    <property type="match status" value="1"/>
</dbReference>
<evidence type="ECO:0000256" key="1">
    <source>
        <dbReference type="ARBA" id="ARBA00023015"/>
    </source>
</evidence>
<dbReference type="Pfam" id="PF01022">
    <property type="entry name" value="HTH_5"/>
    <property type="match status" value="1"/>
</dbReference>
<keyword evidence="1" id="KW-0805">Transcription regulation</keyword>
<dbReference type="PANTHER" id="PTHR43132">
    <property type="entry name" value="ARSENICAL RESISTANCE OPERON REPRESSOR ARSR-RELATED"/>
    <property type="match status" value="1"/>
</dbReference>
<keyword evidence="3" id="KW-0804">Transcription</keyword>